<dbReference type="CDD" id="cd06572">
    <property type="entry name" value="Histidinol_dh"/>
    <property type="match status" value="1"/>
</dbReference>
<sequence length="431" mass="46658">MLRIITQQSEAHTELQRIGGRTHGSETLQVEETVRDILQTVRQQGDRALLDYTAKFDGQTLTLSQLRVSGSELDAAYQQVSKDLLDAISLACRRVEAFHRQRVPKSWVQFQEDDVILGKRYTPVDRAGLYIPGGRAAYPSTVIMNAIPAKVAQVPRIVMVTPPSEGGKISPAVLVAAQEAGITEIYRVGGAQAIAALAYGTDTIPNVDVITGPGNIYVTLAKKMVYGLVGIDSLAGPSEVLIIADHQANPVHVAADLLAQAEHDPMAAAILITPDGGLAKRVQQEVQEQLQNHPRRILTEKAIAHYGLIIVVDSLNTAAELSNLFAPEHLELEIAQPWDLLEQIRHAGAIFLGNSTPEAVGDYLAGPNHTLPTSGSARYSSALGVETFLKHSSLIQYSPKALSEMGRAIQTLADAEGLHSHRESVRLRLEE</sequence>
<feature type="binding site" evidence="8">
    <location>
        <position position="263"/>
    </location>
    <ligand>
        <name>substrate</name>
    </ligand>
</feature>
<feature type="binding site" evidence="8">
    <location>
        <position position="260"/>
    </location>
    <ligand>
        <name>Zn(2+)</name>
        <dbReference type="ChEBI" id="CHEBI:29105"/>
    </ligand>
</feature>
<feature type="binding site" evidence="8">
    <location>
        <position position="263"/>
    </location>
    <ligand>
        <name>Zn(2+)</name>
        <dbReference type="ChEBI" id="CHEBI:29105"/>
    </ligand>
</feature>
<dbReference type="EMBL" id="JAIHOM010000108">
    <property type="protein sequence ID" value="MCW6038091.1"/>
    <property type="molecule type" value="Genomic_DNA"/>
</dbReference>
<feature type="binding site" evidence="8">
    <location>
        <position position="421"/>
    </location>
    <ligand>
        <name>Zn(2+)</name>
        <dbReference type="ChEBI" id="CHEBI:29105"/>
    </ligand>
</feature>
<dbReference type="Gene3D" id="3.40.50.1980">
    <property type="entry name" value="Nitrogenase molybdenum iron protein domain"/>
    <property type="match status" value="2"/>
</dbReference>
<dbReference type="GO" id="GO:0004399">
    <property type="term" value="F:histidinol dehydrogenase activity"/>
    <property type="evidence" value="ECO:0007669"/>
    <property type="project" value="UniProtKB-EC"/>
</dbReference>
<dbReference type="PIRSF" id="PIRSF000099">
    <property type="entry name" value="Histidinol_dh"/>
    <property type="match status" value="1"/>
</dbReference>
<keyword evidence="8" id="KW-0520">NAD</keyword>
<accession>A0ABT3L9A9</accession>
<gene>
    <name evidence="8 11" type="primary">hisD</name>
    <name evidence="11" type="ORF">K4A83_17695</name>
</gene>
<organism evidence="11 12">
    <name type="scientific">Spirulina subsalsa FACHB-351</name>
    <dbReference type="NCBI Taxonomy" id="234711"/>
    <lineage>
        <taxon>Bacteria</taxon>
        <taxon>Bacillati</taxon>
        <taxon>Cyanobacteriota</taxon>
        <taxon>Cyanophyceae</taxon>
        <taxon>Spirulinales</taxon>
        <taxon>Spirulinaceae</taxon>
        <taxon>Spirulina</taxon>
    </lineage>
</organism>
<proteinExistence type="inferred from homology"/>
<feature type="binding site" evidence="8">
    <location>
        <position position="329"/>
    </location>
    <ligand>
        <name>substrate</name>
    </ligand>
</feature>
<feature type="binding site" evidence="8">
    <location>
        <position position="362"/>
    </location>
    <ligand>
        <name>Zn(2+)</name>
        <dbReference type="ChEBI" id="CHEBI:29105"/>
    </ligand>
</feature>
<evidence type="ECO:0000256" key="4">
    <source>
        <dbReference type="ARBA" id="ARBA00022723"/>
    </source>
</evidence>
<dbReference type="InterPro" id="IPR016161">
    <property type="entry name" value="Ald_DH/histidinol_DH"/>
</dbReference>
<keyword evidence="12" id="KW-1185">Reference proteome</keyword>
<evidence type="ECO:0000313" key="11">
    <source>
        <dbReference type="EMBL" id="MCW6038091.1"/>
    </source>
</evidence>
<keyword evidence="5 8" id="KW-0862">Zinc</keyword>
<feature type="binding site" evidence="8">
    <location>
        <position position="260"/>
    </location>
    <ligand>
        <name>substrate</name>
    </ligand>
</feature>
<evidence type="ECO:0000313" key="12">
    <source>
        <dbReference type="Proteomes" id="UP001526426"/>
    </source>
</evidence>
<evidence type="ECO:0000256" key="5">
    <source>
        <dbReference type="ARBA" id="ARBA00022833"/>
    </source>
</evidence>
<keyword evidence="4 8" id="KW-0479">Metal-binding</keyword>
<dbReference type="Gene3D" id="1.20.5.1300">
    <property type="match status" value="1"/>
</dbReference>
<evidence type="ECO:0000256" key="3">
    <source>
        <dbReference type="ARBA" id="ARBA00012965"/>
    </source>
</evidence>
<evidence type="ECO:0000256" key="7">
    <source>
        <dbReference type="ARBA" id="ARBA00049489"/>
    </source>
</evidence>
<feature type="binding site" evidence="8">
    <location>
        <position position="238"/>
    </location>
    <ligand>
        <name>substrate</name>
    </ligand>
</feature>
<comment type="pathway">
    <text evidence="8">Amino-acid biosynthesis; L-histidine biosynthesis; L-histidine from 5-phospho-alpha-D-ribose 1-diphosphate: step 9/9.</text>
</comment>
<feature type="active site" description="Proton acceptor" evidence="8">
    <location>
        <position position="328"/>
    </location>
</feature>
<dbReference type="PROSITE" id="PS00611">
    <property type="entry name" value="HISOL_DEHYDROGENASE"/>
    <property type="match status" value="1"/>
</dbReference>
<keyword evidence="8" id="KW-0028">Amino-acid biosynthesis</keyword>
<feature type="binding site" evidence="8">
    <location>
        <position position="421"/>
    </location>
    <ligand>
        <name>substrate</name>
    </ligand>
</feature>
<feature type="binding site" evidence="8">
    <location>
        <position position="416"/>
    </location>
    <ligand>
        <name>substrate</name>
    </ligand>
</feature>
<dbReference type="InterPro" id="IPR022695">
    <property type="entry name" value="Histidinol_DH_monofunct"/>
</dbReference>
<feature type="binding site" evidence="8">
    <location>
        <position position="192"/>
    </location>
    <ligand>
        <name>NAD(+)</name>
        <dbReference type="ChEBI" id="CHEBI:57540"/>
    </ligand>
</feature>
<dbReference type="Proteomes" id="UP001526426">
    <property type="component" value="Unassembled WGS sequence"/>
</dbReference>
<reference evidence="11 12" key="1">
    <citation type="submission" date="2021-08" db="EMBL/GenBank/DDBJ databases">
        <title>Draft genome sequence of Spirulina subsalsa with high tolerance to salinity and hype-accumulation of phycocyanin.</title>
        <authorList>
            <person name="Pei H."/>
            <person name="Jiang L."/>
        </authorList>
    </citation>
    <scope>NUCLEOTIDE SEQUENCE [LARGE SCALE GENOMIC DNA]</scope>
    <source>
        <strain evidence="11 12">FACHB-351</strain>
    </source>
</reference>
<keyword evidence="8" id="KW-0368">Histidine biosynthesis</keyword>
<dbReference type="PRINTS" id="PR00083">
    <property type="entry name" value="HOLDHDRGNASE"/>
</dbReference>
<feature type="binding site" evidence="8">
    <location>
        <position position="130"/>
    </location>
    <ligand>
        <name>NAD(+)</name>
        <dbReference type="ChEBI" id="CHEBI:57540"/>
    </ligand>
</feature>
<comment type="catalytic activity">
    <reaction evidence="7 8">
        <text>L-histidinol + 2 NAD(+) + H2O = L-histidine + 2 NADH + 3 H(+)</text>
        <dbReference type="Rhea" id="RHEA:20641"/>
        <dbReference type="ChEBI" id="CHEBI:15377"/>
        <dbReference type="ChEBI" id="CHEBI:15378"/>
        <dbReference type="ChEBI" id="CHEBI:57540"/>
        <dbReference type="ChEBI" id="CHEBI:57595"/>
        <dbReference type="ChEBI" id="CHEBI:57699"/>
        <dbReference type="ChEBI" id="CHEBI:57945"/>
        <dbReference type="EC" id="1.1.1.23"/>
    </reaction>
</comment>
<dbReference type="InterPro" id="IPR001692">
    <property type="entry name" value="Histidinol_DH_CS"/>
</dbReference>
<feature type="active site" description="Proton acceptor" evidence="8">
    <location>
        <position position="329"/>
    </location>
</feature>
<protein>
    <recommendedName>
        <fullName evidence="3 8">Histidinol dehydrogenase</fullName>
        <shortName evidence="8">HDH</shortName>
        <ecNumber evidence="3 8">1.1.1.23</ecNumber>
    </recommendedName>
</protein>
<evidence type="ECO:0000256" key="8">
    <source>
        <dbReference type="HAMAP-Rule" id="MF_01024"/>
    </source>
</evidence>
<keyword evidence="6 8" id="KW-0560">Oxidoreductase</keyword>
<dbReference type="InterPro" id="IPR012131">
    <property type="entry name" value="Hstdl_DH"/>
</dbReference>
<comment type="cofactor">
    <cofactor evidence="8">
        <name>Zn(2+)</name>
        <dbReference type="ChEBI" id="CHEBI:29105"/>
    </cofactor>
    <text evidence="8">Binds 1 zinc ion per subunit.</text>
</comment>
<dbReference type="HAMAP" id="MF_01024">
    <property type="entry name" value="HisD"/>
    <property type="match status" value="1"/>
</dbReference>
<evidence type="ECO:0000256" key="1">
    <source>
        <dbReference type="ARBA" id="ARBA00003850"/>
    </source>
</evidence>
<feature type="binding site" evidence="8">
    <location>
        <position position="362"/>
    </location>
    <ligand>
        <name>substrate</name>
    </ligand>
</feature>
<dbReference type="NCBIfam" id="TIGR00069">
    <property type="entry name" value="hisD"/>
    <property type="match status" value="1"/>
</dbReference>
<comment type="similarity">
    <text evidence="2 8 9 10">Belongs to the histidinol dehydrogenase family.</text>
</comment>
<dbReference type="SUPFAM" id="SSF53720">
    <property type="entry name" value="ALDH-like"/>
    <property type="match status" value="1"/>
</dbReference>
<evidence type="ECO:0000256" key="6">
    <source>
        <dbReference type="ARBA" id="ARBA00023002"/>
    </source>
</evidence>
<evidence type="ECO:0000256" key="9">
    <source>
        <dbReference type="PIRNR" id="PIRNR000099"/>
    </source>
</evidence>
<dbReference type="PANTHER" id="PTHR21256:SF2">
    <property type="entry name" value="HISTIDINE BIOSYNTHESIS TRIFUNCTIONAL PROTEIN"/>
    <property type="match status" value="1"/>
</dbReference>
<dbReference type="EC" id="1.1.1.23" evidence="3 8"/>
<comment type="function">
    <text evidence="1 8">Catalyzes the sequential NAD-dependent oxidations of L-histidinol to L-histidinaldehyde and then to L-histidine.</text>
</comment>
<evidence type="ECO:0000256" key="2">
    <source>
        <dbReference type="ARBA" id="ARBA00010178"/>
    </source>
</evidence>
<dbReference type="RefSeq" id="WP_265265986.1">
    <property type="nucleotide sequence ID" value="NZ_JAIHOM010000108.1"/>
</dbReference>
<dbReference type="Pfam" id="PF00815">
    <property type="entry name" value="Histidinol_dh"/>
    <property type="match status" value="1"/>
</dbReference>
<name>A0ABT3L9A9_9CYAN</name>
<dbReference type="PANTHER" id="PTHR21256">
    <property type="entry name" value="HISTIDINOL DEHYDROGENASE HDH"/>
    <property type="match status" value="1"/>
</dbReference>
<evidence type="ECO:0000256" key="10">
    <source>
        <dbReference type="RuleBase" id="RU004175"/>
    </source>
</evidence>
<feature type="binding site" evidence="8">
    <location>
        <position position="215"/>
    </location>
    <ligand>
        <name>NAD(+)</name>
        <dbReference type="ChEBI" id="CHEBI:57540"/>
    </ligand>
</feature>
<comment type="caution">
    <text evidence="11">The sequence shown here is derived from an EMBL/GenBank/DDBJ whole genome shotgun (WGS) entry which is preliminary data.</text>
</comment>